<dbReference type="InterPro" id="IPR015947">
    <property type="entry name" value="PUA-like_sf"/>
</dbReference>
<dbReference type="Proteomes" id="UP000272051">
    <property type="component" value="Unassembled WGS sequence"/>
</dbReference>
<dbReference type="EMBL" id="QMQX01000154">
    <property type="protein sequence ID" value="RLE50816.1"/>
    <property type="molecule type" value="Genomic_DNA"/>
</dbReference>
<comment type="caution">
    <text evidence="1">The sequence shown here is derived from an EMBL/GenBank/DDBJ whole genome shotgun (WGS) entry which is preliminary data.</text>
</comment>
<gene>
    <name evidence="1" type="ORF">DRJ33_07070</name>
</gene>
<evidence type="ECO:0000313" key="1">
    <source>
        <dbReference type="EMBL" id="RLE50816.1"/>
    </source>
</evidence>
<dbReference type="SUPFAM" id="SSF88697">
    <property type="entry name" value="PUA domain-like"/>
    <property type="match status" value="1"/>
</dbReference>
<evidence type="ECO:0000313" key="2">
    <source>
        <dbReference type="Proteomes" id="UP000272051"/>
    </source>
</evidence>
<organism evidence="1 2">
    <name type="scientific">Thermoproteota archaeon</name>
    <dbReference type="NCBI Taxonomy" id="2056631"/>
    <lineage>
        <taxon>Archaea</taxon>
        <taxon>Thermoproteota</taxon>
    </lineage>
</organism>
<name>A0A497EUI5_9CREN</name>
<accession>A0A497EUI5</accession>
<proteinExistence type="predicted"/>
<reference evidence="1 2" key="1">
    <citation type="submission" date="2018-06" db="EMBL/GenBank/DDBJ databases">
        <title>Extensive metabolic versatility and redundancy in microbially diverse, dynamic hydrothermal sediments.</title>
        <authorList>
            <person name="Dombrowski N."/>
            <person name="Teske A."/>
            <person name="Baker B.J."/>
        </authorList>
    </citation>
    <scope>NUCLEOTIDE SEQUENCE [LARGE SCALE GENOMIC DNA]</scope>
    <source>
        <strain evidence="1">B34_G17</strain>
    </source>
</reference>
<dbReference type="Gene3D" id="3.10.590.10">
    <property type="entry name" value="ph1033 like domains"/>
    <property type="match status" value="1"/>
</dbReference>
<sequence>MNNYWLIKVSASEWDKLLKDNLLLSQEPYSWLKQGDYIITYVKGSGKIKGVFQITSNWKKVAEDQPYVVEAKPEAIGEVDYELISLELDFIQNKEMCWVYLIDTPGNFKSPIPPNDAAIIIDALVKGREKP</sequence>
<protein>
    <submittedName>
        <fullName evidence="1">Uncharacterized protein</fullName>
    </submittedName>
</protein>
<dbReference type="AlphaFoldDB" id="A0A497EUI5"/>